<dbReference type="Gene3D" id="3.40.50.720">
    <property type="entry name" value="NAD(P)-binding Rossmann-like Domain"/>
    <property type="match status" value="1"/>
</dbReference>
<dbReference type="SUPFAM" id="SSF52096">
    <property type="entry name" value="ClpP/crotonase"/>
    <property type="match status" value="1"/>
</dbReference>
<dbReference type="HOGENOM" id="CLU_009834_16_3_5"/>
<feature type="domain" description="3-hydroxyacyl-CoA dehydrogenase NAD binding" evidence="12">
    <location>
        <begin position="324"/>
        <end position="497"/>
    </location>
</feature>
<dbReference type="InterPro" id="IPR006176">
    <property type="entry name" value="3-OHacyl-CoA_DH_NAD-bd"/>
</dbReference>
<dbReference type="SUPFAM" id="SSF51735">
    <property type="entry name" value="NAD(P)-binding Rossmann-fold domains"/>
    <property type="match status" value="1"/>
</dbReference>
<dbReference type="Pfam" id="PF02737">
    <property type="entry name" value="3HCDH_N"/>
    <property type="match status" value="1"/>
</dbReference>
<keyword evidence="4" id="KW-0442">Lipid degradation</keyword>
<evidence type="ECO:0000256" key="5">
    <source>
        <dbReference type="ARBA" id="ARBA00023002"/>
    </source>
</evidence>
<keyword evidence="8" id="KW-0456">Lyase</keyword>
<dbReference type="Proteomes" id="UP000001096">
    <property type="component" value="Unassembled WGS sequence"/>
</dbReference>
<comment type="similarity">
    <text evidence="2">In the central section; belongs to the 3-hydroxyacyl-CoA dehydrogenase family.</text>
</comment>
<dbReference type="InterPro" id="IPR008927">
    <property type="entry name" value="6-PGluconate_DH-like_C_sf"/>
</dbReference>
<evidence type="ECO:0000256" key="10">
    <source>
        <dbReference type="ARBA" id="ARBA00049556"/>
    </source>
</evidence>
<keyword evidence="6" id="KW-0520">NAD</keyword>
<protein>
    <submittedName>
        <fullName evidence="13">Uncharacterized protein</fullName>
    </submittedName>
</protein>
<organism evidence="13 14">
    <name type="scientific">Afipia broomeae ATCC 49717</name>
    <dbReference type="NCBI Taxonomy" id="883078"/>
    <lineage>
        <taxon>Bacteria</taxon>
        <taxon>Pseudomonadati</taxon>
        <taxon>Pseudomonadota</taxon>
        <taxon>Alphaproteobacteria</taxon>
        <taxon>Hyphomicrobiales</taxon>
        <taxon>Nitrobacteraceae</taxon>
        <taxon>Afipia</taxon>
    </lineage>
</organism>
<comment type="pathway">
    <text evidence="1">Lipid metabolism; fatty acid beta-oxidation.</text>
</comment>
<dbReference type="Gene3D" id="3.90.226.10">
    <property type="entry name" value="2-enoyl-CoA Hydratase, Chain A, domain 1"/>
    <property type="match status" value="1"/>
</dbReference>
<evidence type="ECO:0000256" key="1">
    <source>
        <dbReference type="ARBA" id="ARBA00005005"/>
    </source>
</evidence>
<keyword evidence="3" id="KW-0276">Fatty acid metabolism</keyword>
<evidence type="ECO:0000313" key="13">
    <source>
        <dbReference type="EMBL" id="EKS41156.1"/>
    </source>
</evidence>
<dbReference type="Pfam" id="PF00725">
    <property type="entry name" value="3HCDH"/>
    <property type="match status" value="1"/>
</dbReference>
<name>K8PHY8_9BRAD</name>
<dbReference type="UniPathway" id="UPA00659"/>
<dbReference type="RefSeq" id="WP_006018950.1">
    <property type="nucleotide sequence ID" value="NZ_KB375282.1"/>
</dbReference>
<accession>K8PHY8</accession>
<evidence type="ECO:0000256" key="8">
    <source>
        <dbReference type="ARBA" id="ARBA00023239"/>
    </source>
</evidence>
<gene>
    <name evidence="13" type="ORF">HMPREF9695_00248</name>
</gene>
<keyword evidence="14" id="KW-1185">Reference proteome</keyword>
<dbReference type="GO" id="GO:0070403">
    <property type="term" value="F:NAD+ binding"/>
    <property type="evidence" value="ECO:0007669"/>
    <property type="project" value="InterPro"/>
</dbReference>
<dbReference type="PANTHER" id="PTHR43612">
    <property type="entry name" value="TRIFUNCTIONAL ENZYME SUBUNIT ALPHA"/>
    <property type="match status" value="1"/>
</dbReference>
<evidence type="ECO:0000313" key="14">
    <source>
        <dbReference type="Proteomes" id="UP000001096"/>
    </source>
</evidence>
<evidence type="ECO:0000256" key="6">
    <source>
        <dbReference type="ARBA" id="ARBA00023027"/>
    </source>
</evidence>
<dbReference type="CDD" id="cd06558">
    <property type="entry name" value="crotonase-like"/>
    <property type="match status" value="1"/>
</dbReference>
<dbReference type="GO" id="GO:0016509">
    <property type="term" value="F:long-chain (3S)-3-hydroxyacyl-CoA dehydrogenase (NAD+) activity"/>
    <property type="evidence" value="ECO:0007669"/>
    <property type="project" value="TreeGrafter"/>
</dbReference>
<comment type="caution">
    <text evidence="13">The sequence shown here is derived from an EMBL/GenBank/DDBJ whole genome shotgun (WGS) entry which is preliminary data.</text>
</comment>
<keyword evidence="9" id="KW-0511">Multifunctional enzyme</keyword>
<dbReference type="AlphaFoldDB" id="K8PHY8"/>
<dbReference type="Gene3D" id="1.10.1040.50">
    <property type="match status" value="1"/>
</dbReference>
<dbReference type="GO" id="GO:0006635">
    <property type="term" value="P:fatty acid beta-oxidation"/>
    <property type="evidence" value="ECO:0007669"/>
    <property type="project" value="UniProtKB-UniPathway"/>
</dbReference>
<keyword evidence="5" id="KW-0560">Oxidoreductase</keyword>
<dbReference type="PANTHER" id="PTHR43612:SF3">
    <property type="entry name" value="TRIFUNCTIONAL ENZYME SUBUNIT ALPHA, MITOCHONDRIAL"/>
    <property type="match status" value="1"/>
</dbReference>
<comment type="catalytic activity">
    <reaction evidence="10">
        <text>a (3S)-3-hydroxyacyl-CoA + NAD(+) = a 3-oxoacyl-CoA + NADH + H(+)</text>
        <dbReference type="Rhea" id="RHEA:22432"/>
        <dbReference type="ChEBI" id="CHEBI:15378"/>
        <dbReference type="ChEBI" id="CHEBI:57318"/>
        <dbReference type="ChEBI" id="CHEBI:57540"/>
        <dbReference type="ChEBI" id="CHEBI:57945"/>
        <dbReference type="ChEBI" id="CHEBI:90726"/>
        <dbReference type="EC" id="1.1.1.35"/>
    </reaction>
</comment>
<dbReference type="InterPro" id="IPR036291">
    <property type="entry name" value="NAD(P)-bd_dom_sf"/>
</dbReference>
<dbReference type="eggNOG" id="COG1024">
    <property type="taxonomic scope" value="Bacteria"/>
</dbReference>
<dbReference type="SUPFAM" id="SSF48179">
    <property type="entry name" value="6-phosphogluconate dehydrogenase C-terminal domain-like"/>
    <property type="match status" value="2"/>
</dbReference>
<dbReference type="eggNOG" id="COG1250">
    <property type="taxonomic scope" value="Bacteria"/>
</dbReference>
<evidence type="ECO:0000256" key="4">
    <source>
        <dbReference type="ARBA" id="ARBA00022963"/>
    </source>
</evidence>
<dbReference type="Pfam" id="PF00378">
    <property type="entry name" value="ECH_1"/>
    <property type="match status" value="1"/>
</dbReference>
<dbReference type="InterPro" id="IPR006108">
    <property type="entry name" value="3HC_DH_C"/>
</dbReference>
<keyword evidence="7" id="KW-0443">Lipid metabolism</keyword>
<evidence type="ECO:0000256" key="2">
    <source>
        <dbReference type="ARBA" id="ARBA00007005"/>
    </source>
</evidence>
<evidence type="ECO:0000259" key="11">
    <source>
        <dbReference type="Pfam" id="PF00725"/>
    </source>
</evidence>
<dbReference type="InterPro" id="IPR001753">
    <property type="entry name" value="Enoyl-CoA_hydra/iso"/>
</dbReference>
<evidence type="ECO:0000259" key="12">
    <source>
        <dbReference type="Pfam" id="PF02737"/>
    </source>
</evidence>
<dbReference type="PATRIC" id="fig|883078.3.peg.258"/>
<dbReference type="InterPro" id="IPR050136">
    <property type="entry name" value="FA_oxidation_alpha_subunit"/>
</dbReference>
<sequence>MDSRIMDVLKDRVLELGPEPQAGPYRNFKLTRDSDGIAWLLFDREGTSANTLSASVLEEFETVIAALEQDRPAGIVIRSAKPSGFIAGADVNEFRGVTDPREVESQMARAHAVVDRLEALKVPSVAVIHGFCLGGGLEVALACNTRIAIDNARFGFPEVMLGLHPGLGGTARFTHLVSPLEAMTMMLTGKTIDARKAKSLGLADAVTQERHVRNAVKDAIFGRLRPHRQGLLARAMNLGPVRGLLANRMRGEAAKTAPKDHYPAPYALIGLWEKHGGDRKAMLAAEQVSFANLMVTPTAQNLIRVFFLREQMKKLADGRNTVKHVHVIGAGAMGGDIAAWCAYQGLRVTLADMKAEPIAGAVKRASDLFGKIIRKKADLRDALDRLMPDMTGEGVRNADLIIEAVPEKLELKQKVYAGLEPVMKAGAILATNTSSIPLQDLRTTLTHPERLLGLHFFNPVSRLQLVEVVSHDTVDPHALATALKFVGAIDRLPLPVKSSPGFLVNRALTPYMLEAMVMLDEKVDKAVIDAAAEKFGMPMGPIELADQVGLDICLAVGDMLRSKFGEAALPPAPDWLRDKVKKGELGRKTGKGFYEWKDGKAVKLPSPVQPTEEMIDRLILPMSNVCVACLREGIVENGDVVDGAMIFGTGYAPFRGGPLNYARTRGAANVVAALKALEAKFGGRFKPDAGWDTFA</sequence>
<evidence type="ECO:0000256" key="3">
    <source>
        <dbReference type="ARBA" id="ARBA00022832"/>
    </source>
</evidence>
<dbReference type="EMBL" id="AGWX01000001">
    <property type="protein sequence ID" value="EKS41156.1"/>
    <property type="molecule type" value="Genomic_DNA"/>
</dbReference>
<proteinExistence type="inferred from homology"/>
<dbReference type="GO" id="GO:0004300">
    <property type="term" value="F:enoyl-CoA hydratase activity"/>
    <property type="evidence" value="ECO:0007669"/>
    <property type="project" value="TreeGrafter"/>
</dbReference>
<dbReference type="InterPro" id="IPR029045">
    <property type="entry name" value="ClpP/crotonase-like_dom_sf"/>
</dbReference>
<reference evidence="13 14" key="1">
    <citation type="submission" date="2012-04" db="EMBL/GenBank/DDBJ databases">
        <title>The Genome Sequence of Afipia broomeae ATCC 49717.</title>
        <authorList>
            <consortium name="The Broad Institute Genome Sequencing Platform"/>
            <person name="Earl A."/>
            <person name="Ward D."/>
            <person name="Feldgarden M."/>
            <person name="Gevers D."/>
            <person name="Huys G."/>
            <person name="Walker B."/>
            <person name="Young S.K."/>
            <person name="Zeng Q."/>
            <person name="Gargeya S."/>
            <person name="Fitzgerald M."/>
            <person name="Haas B."/>
            <person name="Abouelleil A."/>
            <person name="Alvarado L."/>
            <person name="Arachchi H.M."/>
            <person name="Berlin A."/>
            <person name="Chapman S.B."/>
            <person name="Goldberg J."/>
            <person name="Griggs A."/>
            <person name="Gujja S."/>
            <person name="Hansen M."/>
            <person name="Howarth C."/>
            <person name="Imamovic A."/>
            <person name="Larimer J."/>
            <person name="McCowen C."/>
            <person name="Montmayeur A."/>
            <person name="Murphy C."/>
            <person name="Neiman D."/>
            <person name="Pearson M."/>
            <person name="Priest M."/>
            <person name="Roberts A."/>
            <person name="Saif S."/>
            <person name="Shea T."/>
            <person name="Sisk P."/>
            <person name="Sykes S."/>
            <person name="Wortman J."/>
            <person name="Nusbaum C."/>
            <person name="Birren B."/>
        </authorList>
    </citation>
    <scope>NUCLEOTIDE SEQUENCE [LARGE SCALE GENOMIC DNA]</scope>
    <source>
        <strain evidence="13 14">ATCC 49717</strain>
    </source>
</reference>
<evidence type="ECO:0000256" key="9">
    <source>
        <dbReference type="ARBA" id="ARBA00023268"/>
    </source>
</evidence>
<feature type="domain" description="3-hydroxyacyl-CoA dehydrogenase C-terminal" evidence="11">
    <location>
        <begin position="501"/>
        <end position="596"/>
    </location>
</feature>
<evidence type="ECO:0000256" key="7">
    <source>
        <dbReference type="ARBA" id="ARBA00023098"/>
    </source>
</evidence>